<protein>
    <recommendedName>
        <fullName evidence="2">ELMO domain-containing protein</fullName>
    </recommendedName>
</protein>
<sequence>MITAPSTSLLRIGAAGQLLNVRGMGRRQPKQGKPPILPPSKKVLYHVVNPEWEKPEHVKELLWRRFAYNNGVNSLRILFKQEASSKISTGQGLASMREEEEKEFNILIAANEERNLKKSKDREIRSLEKWNTTRQEMMDEISSTLTEQEKQAKWANRASPGGDSGQQGLRAKLENPAPVKYQEGTPTIQKGRLRRMVKQINIKYRPLDYDDSSKYVFQYSGQQPMRTRRPRNESRLNELWKLPAEYTFDPPGDWTLIGFQRSNDPSTDFRSTGSLGLAQMLFFVKYHRIVLDHEVAWPEALPFALTSIHITAFLMALMKEQVLRDHFYAGNELPSLEGFNKIHCRLLWLMSALLGQTGRRINHAAFQNGVVRLLHFRQKSLHEITVEEIVSA</sequence>
<feature type="non-terminal residue" evidence="3">
    <location>
        <position position="1"/>
    </location>
</feature>
<dbReference type="InterPro" id="IPR050868">
    <property type="entry name" value="ELMO_domain-containing"/>
</dbReference>
<keyword evidence="4" id="KW-1185">Reference proteome</keyword>
<accession>A0AA36FVL9</accession>
<evidence type="ECO:0000313" key="4">
    <source>
        <dbReference type="Proteomes" id="UP001177023"/>
    </source>
</evidence>
<proteinExistence type="predicted"/>
<dbReference type="InterPro" id="IPR006816">
    <property type="entry name" value="ELMO_dom"/>
</dbReference>
<dbReference type="PANTHER" id="PTHR12771">
    <property type="entry name" value="ENGULFMENT AND CELL MOTILITY"/>
    <property type="match status" value="1"/>
</dbReference>
<dbReference type="Pfam" id="PF04727">
    <property type="entry name" value="ELMO_CED12"/>
    <property type="match status" value="1"/>
</dbReference>
<evidence type="ECO:0000256" key="1">
    <source>
        <dbReference type="SAM" id="MobiDB-lite"/>
    </source>
</evidence>
<dbReference type="GO" id="GO:0005763">
    <property type="term" value="C:mitochondrial small ribosomal subunit"/>
    <property type="evidence" value="ECO:0007669"/>
    <property type="project" value="InterPro"/>
</dbReference>
<dbReference type="PROSITE" id="PS51335">
    <property type="entry name" value="ELMO"/>
    <property type="match status" value="1"/>
</dbReference>
<dbReference type="AlphaFoldDB" id="A0AA36FVL9"/>
<dbReference type="Proteomes" id="UP001177023">
    <property type="component" value="Unassembled WGS sequence"/>
</dbReference>
<comment type="caution">
    <text evidence="3">The sequence shown here is derived from an EMBL/GenBank/DDBJ whole genome shotgun (WGS) entry which is preliminary data.</text>
</comment>
<organism evidence="3 4">
    <name type="scientific">Mesorhabditis spiculigera</name>
    <dbReference type="NCBI Taxonomy" id="96644"/>
    <lineage>
        <taxon>Eukaryota</taxon>
        <taxon>Metazoa</taxon>
        <taxon>Ecdysozoa</taxon>
        <taxon>Nematoda</taxon>
        <taxon>Chromadorea</taxon>
        <taxon>Rhabditida</taxon>
        <taxon>Rhabditina</taxon>
        <taxon>Rhabditomorpha</taxon>
        <taxon>Rhabditoidea</taxon>
        <taxon>Rhabditidae</taxon>
        <taxon>Mesorhabditinae</taxon>
        <taxon>Mesorhabditis</taxon>
    </lineage>
</organism>
<name>A0AA36FVL9_9BILA</name>
<feature type="domain" description="ELMO" evidence="2">
    <location>
        <begin position="231"/>
        <end position="381"/>
    </location>
</feature>
<dbReference type="EMBL" id="CATQJA010001279">
    <property type="protein sequence ID" value="CAJ0566617.1"/>
    <property type="molecule type" value="Genomic_DNA"/>
</dbReference>
<evidence type="ECO:0000313" key="3">
    <source>
        <dbReference type="EMBL" id="CAJ0566617.1"/>
    </source>
</evidence>
<feature type="region of interest" description="Disordered" evidence="1">
    <location>
        <begin position="153"/>
        <end position="174"/>
    </location>
</feature>
<dbReference type="Pfam" id="PF14943">
    <property type="entry name" value="MRP-S26"/>
    <property type="match status" value="1"/>
</dbReference>
<gene>
    <name evidence="3" type="ORF">MSPICULIGERA_LOCUS5209</name>
</gene>
<reference evidence="3" key="1">
    <citation type="submission" date="2023-06" db="EMBL/GenBank/DDBJ databases">
        <authorList>
            <person name="Delattre M."/>
        </authorList>
    </citation>
    <scope>NUCLEOTIDE SEQUENCE</scope>
    <source>
        <strain evidence="3">AF72</strain>
    </source>
</reference>
<evidence type="ECO:0000259" key="2">
    <source>
        <dbReference type="PROSITE" id="PS51335"/>
    </source>
</evidence>
<dbReference type="InterPro" id="IPR026140">
    <property type="entry name" value="Ribosomal_mS26"/>
</dbReference>